<evidence type="ECO:0000313" key="3">
    <source>
        <dbReference type="Proteomes" id="UP000524492"/>
    </source>
</evidence>
<name>A0A7W6MHQ5_9HYPH</name>
<feature type="compositionally biased region" description="Low complexity" evidence="1">
    <location>
        <begin position="1"/>
        <end position="20"/>
    </location>
</feature>
<evidence type="ECO:0000256" key="1">
    <source>
        <dbReference type="SAM" id="MobiDB-lite"/>
    </source>
</evidence>
<organism evidence="2 3">
    <name type="scientific">Rhizobium aethiopicum</name>
    <dbReference type="NCBI Taxonomy" id="1138170"/>
    <lineage>
        <taxon>Bacteria</taxon>
        <taxon>Pseudomonadati</taxon>
        <taxon>Pseudomonadota</taxon>
        <taxon>Alphaproteobacteria</taxon>
        <taxon>Hyphomicrobiales</taxon>
        <taxon>Rhizobiaceae</taxon>
        <taxon>Rhizobium/Agrobacterium group</taxon>
        <taxon>Rhizobium</taxon>
    </lineage>
</organism>
<dbReference type="AlphaFoldDB" id="A0A7W6MHQ5"/>
<keyword evidence="3" id="KW-1185">Reference proteome</keyword>
<evidence type="ECO:0000313" key="2">
    <source>
        <dbReference type="EMBL" id="MBB4192742.1"/>
    </source>
</evidence>
<sequence>MTRRQTTAPRSQTATTTPAYAPSPKPPYTGSGTEVVDGLTVTHGAPAERLIAVARWHERDRFGRERQGRHEKIAARLRQVANDNGRAA</sequence>
<dbReference type="EMBL" id="JACIFV010000009">
    <property type="protein sequence ID" value="MBB4192742.1"/>
    <property type="molecule type" value="Genomic_DNA"/>
</dbReference>
<comment type="caution">
    <text evidence="2">The sequence shown here is derived from an EMBL/GenBank/DDBJ whole genome shotgun (WGS) entry which is preliminary data.</text>
</comment>
<protein>
    <submittedName>
        <fullName evidence="2">Uncharacterized protein</fullName>
    </submittedName>
</protein>
<dbReference type="RefSeq" id="WP_184456980.1">
    <property type="nucleotide sequence ID" value="NZ_JACIFV010000009.1"/>
</dbReference>
<proteinExistence type="predicted"/>
<dbReference type="Proteomes" id="UP000524492">
    <property type="component" value="Unassembled WGS sequence"/>
</dbReference>
<feature type="region of interest" description="Disordered" evidence="1">
    <location>
        <begin position="1"/>
        <end position="34"/>
    </location>
</feature>
<reference evidence="2 3" key="1">
    <citation type="submission" date="2020-08" db="EMBL/GenBank/DDBJ databases">
        <title>Genomic Encyclopedia of Type Strains, Phase IV (KMG-V): Genome sequencing to study the core and pangenomes of soil and plant-associated prokaryotes.</title>
        <authorList>
            <person name="Whitman W."/>
        </authorList>
    </citation>
    <scope>NUCLEOTIDE SEQUENCE [LARGE SCALE GENOMIC DNA]</scope>
    <source>
        <strain evidence="2 3">SEMIA 4074</strain>
    </source>
</reference>
<accession>A0A7W6MHQ5</accession>
<gene>
    <name evidence="2" type="ORF">GGD53_002902</name>
</gene>